<evidence type="ECO:0000256" key="1">
    <source>
        <dbReference type="ARBA" id="ARBA00004141"/>
    </source>
</evidence>
<dbReference type="InterPro" id="IPR004840">
    <property type="entry name" value="Amino_acid_permease_CS"/>
</dbReference>
<feature type="transmembrane region" description="Helical" evidence="8">
    <location>
        <begin position="130"/>
        <end position="152"/>
    </location>
</feature>
<dbReference type="Proteomes" id="UP001583177">
    <property type="component" value="Unassembled WGS sequence"/>
</dbReference>
<dbReference type="EMBL" id="JAWRVE010000212">
    <property type="protein sequence ID" value="KAL1848738.1"/>
    <property type="molecule type" value="Genomic_DNA"/>
</dbReference>
<feature type="transmembrane region" description="Helical" evidence="8">
    <location>
        <begin position="158"/>
        <end position="179"/>
    </location>
</feature>
<keyword evidence="4" id="KW-0029">Amino-acid transport</keyword>
<feature type="transmembrane region" description="Helical" evidence="8">
    <location>
        <begin position="493"/>
        <end position="512"/>
    </location>
</feature>
<comment type="subcellular location">
    <subcellularLocation>
        <location evidence="1">Membrane</location>
        <topology evidence="1">Multi-pass membrane protein</topology>
    </subcellularLocation>
</comment>
<evidence type="ECO:0000256" key="5">
    <source>
        <dbReference type="ARBA" id="ARBA00022989"/>
    </source>
</evidence>
<evidence type="ECO:0000256" key="4">
    <source>
        <dbReference type="ARBA" id="ARBA00022970"/>
    </source>
</evidence>
<evidence type="ECO:0000313" key="11">
    <source>
        <dbReference type="Proteomes" id="UP001583177"/>
    </source>
</evidence>
<keyword evidence="3 8" id="KW-0812">Transmembrane</keyword>
<name>A0ABR3VYT7_9PEZI</name>
<evidence type="ECO:0000256" key="2">
    <source>
        <dbReference type="ARBA" id="ARBA00022448"/>
    </source>
</evidence>
<organism evidence="10 11">
    <name type="scientific">Diaporthe australafricana</name>
    <dbReference type="NCBI Taxonomy" id="127596"/>
    <lineage>
        <taxon>Eukaryota</taxon>
        <taxon>Fungi</taxon>
        <taxon>Dikarya</taxon>
        <taxon>Ascomycota</taxon>
        <taxon>Pezizomycotina</taxon>
        <taxon>Sordariomycetes</taxon>
        <taxon>Sordariomycetidae</taxon>
        <taxon>Diaporthales</taxon>
        <taxon>Diaporthaceae</taxon>
        <taxon>Diaporthe</taxon>
    </lineage>
</organism>
<accession>A0ABR3VYT7</accession>
<protein>
    <submittedName>
        <fullName evidence="10">General amino acid permease agp2</fullName>
    </submittedName>
</protein>
<feature type="transmembrane region" description="Helical" evidence="8">
    <location>
        <begin position="53"/>
        <end position="70"/>
    </location>
</feature>
<dbReference type="Gene3D" id="1.20.1740.10">
    <property type="entry name" value="Amino acid/polyamine transporter I"/>
    <property type="match status" value="1"/>
</dbReference>
<feature type="transmembrane region" description="Helical" evidence="8">
    <location>
        <begin position="463"/>
        <end position="487"/>
    </location>
</feature>
<dbReference type="Pfam" id="PF00324">
    <property type="entry name" value="AA_permease"/>
    <property type="match status" value="1"/>
</dbReference>
<keyword evidence="2" id="KW-0813">Transport</keyword>
<feature type="compositionally biased region" description="Polar residues" evidence="7">
    <location>
        <begin position="26"/>
        <end position="37"/>
    </location>
</feature>
<evidence type="ECO:0000256" key="3">
    <source>
        <dbReference type="ARBA" id="ARBA00022692"/>
    </source>
</evidence>
<feature type="transmembrane region" description="Helical" evidence="8">
    <location>
        <begin position="385"/>
        <end position="405"/>
    </location>
</feature>
<dbReference type="PANTHER" id="PTHR43341">
    <property type="entry name" value="AMINO ACID PERMEASE"/>
    <property type="match status" value="1"/>
</dbReference>
<feature type="transmembrane region" description="Helical" evidence="8">
    <location>
        <begin position="340"/>
        <end position="359"/>
    </location>
</feature>
<feature type="transmembrane region" description="Helical" evidence="8">
    <location>
        <begin position="82"/>
        <end position="109"/>
    </location>
</feature>
<feature type="domain" description="Amino acid permease/ SLC12A" evidence="9">
    <location>
        <begin position="52"/>
        <end position="517"/>
    </location>
</feature>
<dbReference type="PANTHER" id="PTHR43341:SF15">
    <property type="entry name" value="GENERAL AMINO ACID PERMEASE AGP2"/>
    <property type="match status" value="1"/>
</dbReference>
<evidence type="ECO:0000256" key="8">
    <source>
        <dbReference type="SAM" id="Phobius"/>
    </source>
</evidence>
<comment type="caution">
    <text evidence="10">The sequence shown here is derived from an EMBL/GenBank/DDBJ whole genome shotgun (WGS) entry which is preliminary data.</text>
</comment>
<evidence type="ECO:0000259" key="9">
    <source>
        <dbReference type="Pfam" id="PF00324"/>
    </source>
</evidence>
<feature type="transmembrane region" description="Helical" evidence="8">
    <location>
        <begin position="283"/>
        <end position="304"/>
    </location>
</feature>
<reference evidence="10 11" key="1">
    <citation type="journal article" date="2024" name="IMA Fungus">
        <title>IMA Genome - F19 : A genome assembly and annotation guide to empower mycologists, including annotated draft genome sequences of Ceratocystis pirilliformis, Diaporthe australafricana, Fusarium ophioides, Paecilomyces lecythidis, and Sporothrix stenoceras.</title>
        <authorList>
            <person name="Aylward J."/>
            <person name="Wilson A.M."/>
            <person name="Visagie C.M."/>
            <person name="Spraker J."/>
            <person name="Barnes I."/>
            <person name="Buitendag C."/>
            <person name="Ceriani C."/>
            <person name="Del Mar Angel L."/>
            <person name="du Plessis D."/>
            <person name="Fuchs T."/>
            <person name="Gasser K."/>
            <person name="Kramer D."/>
            <person name="Li W."/>
            <person name="Munsamy K."/>
            <person name="Piso A."/>
            <person name="Price J.L."/>
            <person name="Sonnekus B."/>
            <person name="Thomas C."/>
            <person name="van der Nest A."/>
            <person name="van Dijk A."/>
            <person name="van Heerden A."/>
            <person name="van Vuuren N."/>
            <person name="Yilmaz N."/>
            <person name="Duong T.A."/>
            <person name="van der Merwe N.A."/>
            <person name="Wingfield M.J."/>
            <person name="Wingfield B.D."/>
        </authorList>
    </citation>
    <scope>NUCLEOTIDE SEQUENCE [LARGE SCALE GENOMIC DNA]</scope>
    <source>
        <strain evidence="10 11">CMW 18300</strain>
    </source>
</reference>
<gene>
    <name evidence="10" type="primary">AGP2</name>
    <name evidence="10" type="ORF">Daus18300_013492</name>
</gene>
<evidence type="ECO:0000313" key="10">
    <source>
        <dbReference type="EMBL" id="KAL1848738.1"/>
    </source>
</evidence>
<keyword evidence="5 8" id="KW-1133">Transmembrane helix</keyword>
<keyword evidence="11" id="KW-1185">Reference proteome</keyword>
<feature type="transmembrane region" description="Helical" evidence="8">
    <location>
        <begin position="411"/>
        <end position="435"/>
    </location>
</feature>
<dbReference type="PIRSF" id="PIRSF006060">
    <property type="entry name" value="AA_transporter"/>
    <property type="match status" value="1"/>
</dbReference>
<dbReference type="PROSITE" id="PS00218">
    <property type="entry name" value="AMINO_ACID_PERMEASE_1"/>
    <property type="match status" value="1"/>
</dbReference>
<feature type="transmembrane region" description="Helical" evidence="8">
    <location>
        <begin position="191"/>
        <end position="212"/>
    </location>
</feature>
<evidence type="ECO:0000256" key="6">
    <source>
        <dbReference type="ARBA" id="ARBA00023136"/>
    </source>
</evidence>
<dbReference type="InterPro" id="IPR004841">
    <property type="entry name" value="AA-permease/SLC12A_dom"/>
</dbReference>
<proteinExistence type="predicted"/>
<feature type="region of interest" description="Disordered" evidence="7">
    <location>
        <begin position="26"/>
        <end position="46"/>
    </location>
</feature>
<dbReference type="InterPro" id="IPR050524">
    <property type="entry name" value="APC_YAT"/>
</dbReference>
<sequence length="557" mass="60862">MASSTGVDVVHPPYYPADDEKAAVNRAQSGRGSSIRSTGHGDHTARKLKSRHIQLIGIGGTIGTALYVQIGKGLLNGGPASLFLAFTIWSTFILAVTMCMAEMVTYLPISSPFIRFAGIYVDEAFGFAAGWNFFVFEAALVPFEITACNVIIHYWSDVVPAGGIIAIVIVLYGLINLLAVQWYGESEFWAALGKVLLIIALILFTFIVMLGGNPLGDRFGFKYWQNPGAFAELYHTGHLGKFLGFLQCLIQASFTIAGPDYVSMAAGEAENPRKVMPRAFNAVFYRLTTFFVLGSLAVGILVPYTDEELATAFSSGAPGAAASPYVVAMNRLRITVLPDIVNAMVLTAAFSAGNSYVYCASRSLYGLALEGKAPKIFLKCTRKGVPIYCVLIVLVISLLSFLQVSNNAAVVLSWFVSLVTASQLINFSAICFTYIRFFKALKAQGISRNSLPYKGPLPQPFTAWYGLTGCFIMTFVGGYTVFLPGYWDVPNFLFSYTMIAVVPLLFLTWKLLKRSKFYKPAEVDLLKNLGEIEEYEANYVPQPAGNAFERALDFLFG</sequence>
<keyword evidence="6 8" id="KW-0472">Membrane</keyword>
<evidence type="ECO:0000256" key="7">
    <source>
        <dbReference type="SAM" id="MobiDB-lite"/>
    </source>
</evidence>